<dbReference type="InterPro" id="IPR015005">
    <property type="entry name" value="DUF1854"/>
</dbReference>
<dbReference type="OrthoDB" id="212426at2"/>
<dbReference type="Proteomes" id="UP000001235">
    <property type="component" value="Chromosome"/>
</dbReference>
<evidence type="ECO:0000313" key="2">
    <source>
        <dbReference type="EMBL" id="ADL55625.1"/>
    </source>
</evidence>
<dbReference type="RefSeq" id="WP_013293564.1">
    <property type="nucleotide sequence ID" value="NC_014394.1"/>
</dbReference>
<name>D9SGH8_GALCS</name>
<proteinExistence type="predicted"/>
<dbReference type="STRING" id="395494.Galf_1607"/>
<dbReference type="EMBL" id="CP002159">
    <property type="protein sequence ID" value="ADL55625.1"/>
    <property type="molecule type" value="Genomic_DNA"/>
</dbReference>
<dbReference type="eggNOG" id="COG1132">
    <property type="taxonomic scope" value="Bacteria"/>
</dbReference>
<evidence type="ECO:0000313" key="3">
    <source>
        <dbReference type="Proteomes" id="UP000001235"/>
    </source>
</evidence>
<dbReference type="Pfam" id="PF08909">
    <property type="entry name" value="DUF1854"/>
    <property type="match status" value="1"/>
</dbReference>
<sequence length="153" mass="17065">MNSFQLIRNAAGQLVLTRNGESHAGVVPVRAFPIAAPDECISLMGIEGHEHVWIEKLTDVSGDIQTLIREELAHREFTPVIRRICSVSSFATPSSWQVETDRGDTELLLKAEDHIRRLSASALLITDGHGVSFLIRNTENLDAHSRKLLDRFL</sequence>
<gene>
    <name evidence="2" type="ordered locus">Galf_1607</name>
</gene>
<dbReference type="AlphaFoldDB" id="D9SGH8"/>
<accession>D9SGH8</accession>
<evidence type="ECO:0000259" key="1">
    <source>
        <dbReference type="Pfam" id="PF08909"/>
    </source>
</evidence>
<reference evidence="2 3" key="1">
    <citation type="submission" date="2010-08" db="EMBL/GenBank/DDBJ databases">
        <title>Complete sequence of Gallionella capsiferriformans ES-2.</title>
        <authorList>
            <consortium name="US DOE Joint Genome Institute"/>
            <person name="Lucas S."/>
            <person name="Copeland A."/>
            <person name="Lapidus A."/>
            <person name="Cheng J.-F."/>
            <person name="Bruce D."/>
            <person name="Goodwin L."/>
            <person name="Pitluck S."/>
            <person name="Chertkov O."/>
            <person name="Davenport K.W."/>
            <person name="Detter J.C."/>
            <person name="Han C."/>
            <person name="Tapia R."/>
            <person name="Land M."/>
            <person name="Hauser L."/>
            <person name="Chang Y.-J."/>
            <person name="Jeffries C."/>
            <person name="Kyrpides N."/>
            <person name="Ivanova N."/>
            <person name="Mikhailova N."/>
            <person name="Shelobolina E.S."/>
            <person name="Picardal F."/>
            <person name="Roden E."/>
            <person name="Emerson D."/>
            <person name="Woyke T."/>
        </authorList>
    </citation>
    <scope>NUCLEOTIDE SEQUENCE [LARGE SCALE GENOMIC DNA]</scope>
    <source>
        <strain evidence="2 3">ES-2</strain>
    </source>
</reference>
<dbReference type="KEGG" id="gca:Galf_1607"/>
<organism evidence="2 3">
    <name type="scientific">Gallionella capsiferriformans (strain ES-2)</name>
    <name type="common">Gallionella ferruginea capsiferriformans (strain ES-2)</name>
    <dbReference type="NCBI Taxonomy" id="395494"/>
    <lineage>
        <taxon>Bacteria</taxon>
        <taxon>Pseudomonadati</taxon>
        <taxon>Pseudomonadota</taxon>
        <taxon>Betaproteobacteria</taxon>
        <taxon>Nitrosomonadales</taxon>
        <taxon>Gallionellaceae</taxon>
        <taxon>Gallionella</taxon>
    </lineage>
</organism>
<feature type="domain" description="DUF1854" evidence="1">
    <location>
        <begin position="23"/>
        <end position="152"/>
    </location>
</feature>
<protein>
    <recommendedName>
        <fullName evidence="1">DUF1854 domain-containing protein</fullName>
    </recommendedName>
</protein>
<keyword evidence="3" id="KW-1185">Reference proteome</keyword>
<dbReference type="HOGENOM" id="CLU_121383_1_0_4"/>